<dbReference type="HOGENOM" id="CLU_394183_0_0_0"/>
<dbReference type="AlphaFoldDB" id="Q01W69"/>
<evidence type="ECO:0000256" key="1">
    <source>
        <dbReference type="SAM" id="Phobius"/>
    </source>
</evidence>
<feature type="transmembrane region" description="Helical" evidence="1">
    <location>
        <begin position="668"/>
        <end position="686"/>
    </location>
</feature>
<protein>
    <recommendedName>
        <fullName evidence="3">Membrane protein 6-pyruvoyl-tetrahydropterin synthase-related domain-containing protein</fullName>
    </recommendedName>
</protein>
<sequence length="693" mass="75387" precursor="true">MQSRPSEKRLSLGILIAVAAVQAVGLLPELSPTVVRQADATSHFTIIEGMAQAVQQGANPLDFWSPEISFGFPITRTYQILSHGMVTLAYFALGKTAALATVYAWASYLAILALPFAIFWCLLLLDFPPLTAAAAVLLAPLIAGPGVGQLGMELRSWLRFGVFPQSVATSLSLLTLGLAWRAVRTGRRLVLTGAMLGLTMLAHLVYGWMGALTICLMALLPEAGIPRRSRILRTLQVGLVSFALCAFQLLPIFADGYLINRSRIEQAEKYDSHGAAKVLGWLFRGRILDNDRLPALSLLALVGTALLLWRYRATRKVPAPERFVLAAAVFWILVFFGRPTWGILLVLLGVTPDLQLHRVIAGVQIFLLFLAAVALAELWRQAAGRWHPIAAVLATAILLTPAVLERARYLASWKENVARDAAGITAEGKDLDAAIAVLKQRGGRAYAGLQAGWGPQFYVGGTPVAAFLSTAQVPAVSFPFNASALPTDIMLRFDERDPAHYRLFNVRSLLVPVGGTPPDFLKPEASMGRFQVWSAPGSGYFDVVDVTDAKPTTRESFYDISDAWLHGGGFAKSRYVRLDFHGEPATDLPPAGSDPPGRVLSERQYEASVEVQRPAFVLFRMTWHPNWKVLVDGQPTKTAMLTPGFLGVSVTAGRHDIVCRYEPGNLKILMALAGLAVVLLLGVLEWRRSAMAP</sequence>
<keyword evidence="1" id="KW-0812">Transmembrane</keyword>
<dbReference type="KEGG" id="sus:Acid_5141"/>
<name>Q01W69_SOLUE</name>
<feature type="transmembrane region" description="Helical" evidence="1">
    <location>
        <begin position="105"/>
        <end position="125"/>
    </location>
</feature>
<evidence type="ECO:0008006" key="3">
    <source>
        <dbReference type="Google" id="ProtNLM"/>
    </source>
</evidence>
<dbReference type="EMBL" id="CP000473">
    <property type="protein sequence ID" value="ABJ86096.1"/>
    <property type="molecule type" value="Genomic_DNA"/>
</dbReference>
<feature type="transmembrane region" description="Helical" evidence="1">
    <location>
        <begin position="386"/>
        <end position="404"/>
    </location>
</feature>
<feature type="transmembrane region" description="Helical" evidence="1">
    <location>
        <begin position="70"/>
        <end position="93"/>
    </location>
</feature>
<feature type="transmembrane region" description="Helical" evidence="1">
    <location>
        <begin position="160"/>
        <end position="180"/>
    </location>
</feature>
<feature type="transmembrane region" description="Helical" evidence="1">
    <location>
        <begin position="293"/>
        <end position="311"/>
    </location>
</feature>
<dbReference type="STRING" id="234267.Acid_5141"/>
<accession>Q01W69</accession>
<proteinExistence type="predicted"/>
<keyword evidence="1" id="KW-1133">Transmembrane helix</keyword>
<reference evidence="2" key="1">
    <citation type="submission" date="2006-10" db="EMBL/GenBank/DDBJ databases">
        <title>Complete sequence of Solibacter usitatus Ellin6076.</title>
        <authorList>
            <consortium name="US DOE Joint Genome Institute"/>
            <person name="Copeland A."/>
            <person name="Lucas S."/>
            <person name="Lapidus A."/>
            <person name="Barry K."/>
            <person name="Detter J.C."/>
            <person name="Glavina del Rio T."/>
            <person name="Hammon N."/>
            <person name="Israni S."/>
            <person name="Dalin E."/>
            <person name="Tice H."/>
            <person name="Pitluck S."/>
            <person name="Thompson L.S."/>
            <person name="Brettin T."/>
            <person name="Bruce D."/>
            <person name="Han C."/>
            <person name="Tapia R."/>
            <person name="Gilna P."/>
            <person name="Schmutz J."/>
            <person name="Larimer F."/>
            <person name="Land M."/>
            <person name="Hauser L."/>
            <person name="Kyrpides N."/>
            <person name="Mikhailova N."/>
            <person name="Janssen P.H."/>
            <person name="Kuske C.R."/>
            <person name="Richardson P."/>
        </authorList>
    </citation>
    <scope>NUCLEOTIDE SEQUENCE</scope>
    <source>
        <strain evidence="2">Ellin6076</strain>
    </source>
</reference>
<feature type="transmembrane region" description="Helical" evidence="1">
    <location>
        <begin position="323"/>
        <end position="347"/>
    </location>
</feature>
<evidence type="ECO:0000313" key="2">
    <source>
        <dbReference type="EMBL" id="ABJ86096.1"/>
    </source>
</evidence>
<dbReference type="eggNOG" id="COG4485">
    <property type="taxonomic scope" value="Bacteria"/>
</dbReference>
<feature type="transmembrane region" description="Helical" evidence="1">
    <location>
        <begin position="232"/>
        <end position="254"/>
    </location>
</feature>
<organism evidence="2">
    <name type="scientific">Solibacter usitatus (strain Ellin6076)</name>
    <dbReference type="NCBI Taxonomy" id="234267"/>
    <lineage>
        <taxon>Bacteria</taxon>
        <taxon>Pseudomonadati</taxon>
        <taxon>Acidobacteriota</taxon>
        <taxon>Terriglobia</taxon>
        <taxon>Bryobacterales</taxon>
        <taxon>Solibacteraceae</taxon>
        <taxon>Candidatus Solibacter</taxon>
    </lineage>
</organism>
<feature type="transmembrane region" description="Helical" evidence="1">
    <location>
        <begin position="131"/>
        <end position="148"/>
    </location>
</feature>
<feature type="transmembrane region" description="Helical" evidence="1">
    <location>
        <begin position="359"/>
        <end position="379"/>
    </location>
</feature>
<feature type="transmembrane region" description="Helical" evidence="1">
    <location>
        <begin position="200"/>
        <end position="220"/>
    </location>
</feature>
<keyword evidence="1" id="KW-0472">Membrane</keyword>
<dbReference type="InParanoid" id="Q01W69"/>
<gene>
    <name evidence="2" type="ordered locus">Acid_5141</name>
</gene>